<dbReference type="InterPro" id="IPR042099">
    <property type="entry name" value="ANL_N_sf"/>
</dbReference>
<evidence type="ECO:0000256" key="3">
    <source>
        <dbReference type="ARBA" id="ARBA00022741"/>
    </source>
</evidence>
<comment type="catalytic activity">
    <reaction evidence="5">
        <text>a long-chain fatty acid + ATP + CoA = a long-chain fatty acyl-CoA + AMP + diphosphate</text>
        <dbReference type="Rhea" id="RHEA:15421"/>
        <dbReference type="ChEBI" id="CHEBI:30616"/>
        <dbReference type="ChEBI" id="CHEBI:33019"/>
        <dbReference type="ChEBI" id="CHEBI:57287"/>
        <dbReference type="ChEBI" id="CHEBI:57560"/>
        <dbReference type="ChEBI" id="CHEBI:83139"/>
        <dbReference type="ChEBI" id="CHEBI:456215"/>
        <dbReference type="EC" id="6.2.1.3"/>
    </reaction>
</comment>
<dbReference type="GO" id="GO:0005783">
    <property type="term" value="C:endoplasmic reticulum"/>
    <property type="evidence" value="ECO:0007669"/>
    <property type="project" value="TreeGrafter"/>
</dbReference>
<dbReference type="PROSITE" id="PS00455">
    <property type="entry name" value="AMP_BINDING"/>
    <property type="match status" value="1"/>
</dbReference>
<evidence type="ECO:0000256" key="2">
    <source>
        <dbReference type="ARBA" id="ARBA00022598"/>
    </source>
</evidence>
<dbReference type="InterPro" id="IPR000873">
    <property type="entry name" value="AMP-dep_synth/lig_dom"/>
</dbReference>
<evidence type="ECO:0000256" key="4">
    <source>
        <dbReference type="ARBA" id="ARBA00022840"/>
    </source>
</evidence>
<dbReference type="InterPro" id="IPR020845">
    <property type="entry name" value="AMP-binding_CS"/>
</dbReference>
<dbReference type="EMBL" id="LGRX02035865">
    <property type="protein sequence ID" value="KAK3232865.1"/>
    <property type="molecule type" value="Genomic_DNA"/>
</dbReference>
<protein>
    <recommendedName>
        <fullName evidence="6">AMP-dependent synthetase/ligase domain-containing protein</fullName>
    </recommendedName>
</protein>
<dbReference type="SUPFAM" id="SSF56801">
    <property type="entry name" value="Acetyl-CoA synthetase-like"/>
    <property type="match status" value="1"/>
</dbReference>
<dbReference type="GO" id="GO:0005524">
    <property type="term" value="F:ATP binding"/>
    <property type="evidence" value="ECO:0007669"/>
    <property type="project" value="UniProtKB-KW"/>
</dbReference>
<evidence type="ECO:0000256" key="1">
    <source>
        <dbReference type="ARBA" id="ARBA00006432"/>
    </source>
</evidence>
<keyword evidence="3" id="KW-0547">Nucleotide-binding</keyword>
<dbReference type="Pfam" id="PF00501">
    <property type="entry name" value="AMP-binding"/>
    <property type="match status" value="1"/>
</dbReference>
<name>A0AAE0BBK9_9CHLO</name>
<dbReference type="PANTHER" id="PTHR43272:SF83">
    <property type="entry name" value="ACYL-COA SYNTHETASE LONG-CHAIN, ISOFORM J"/>
    <property type="match status" value="1"/>
</dbReference>
<dbReference type="Gene3D" id="3.40.50.12780">
    <property type="entry name" value="N-terminal domain of ligase-like"/>
    <property type="match status" value="1"/>
</dbReference>
<keyword evidence="4" id="KW-0067">ATP-binding</keyword>
<reference evidence="7 8" key="1">
    <citation type="journal article" date="2015" name="Genome Biol. Evol.">
        <title>Comparative Genomics of a Bacterivorous Green Alga Reveals Evolutionary Causalities and Consequences of Phago-Mixotrophic Mode of Nutrition.</title>
        <authorList>
            <person name="Burns J.A."/>
            <person name="Paasch A."/>
            <person name="Narechania A."/>
            <person name="Kim E."/>
        </authorList>
    </citation>
    <scope>NUCLEOTIDE SEQUENCE [LARGE SCALE GENOMIC DNA]</scope>
    <source>
        <strain evidence="7 8">PLY_AMNH</strain>
    </source>
</reference>
<gene>
    <name evidence="7" type="ORF">CYMTET_56807</name>
</gene>
<evidence type="ECO:0000313" key="7">
    <source>
        <dbReference type="EMBL" id="KAK3232865.1"/>
    </source>
</evidence>
<evidence type="ECO:0000256" key="5">
    <source>
        <dbReference type="ARBA" id="ARBA00036813"/>
    </source>
</evidence>
<sequence>MDIKDRCQDIDIRPSYAAPICARHFSRNMASFKASPVAPWWVMTNPLAWFLWSLDFLLWLVSTIGPIKYLQSLVPKRYSVQVPGAPKGVRRAPGFEKELMTSAYPGVTTGFEVLQRSYEKFASKPALGTRKYLGEYKPEGAKFGLKKFGETEWLTFAEAGKTSLLFGAGLRKLGMQPLSKEVEYEQSTSPSTMLLYEDTSAKWTLAAHGAMSQGIVVATSYATLGMDSVAGAVQETLAPVIVCNYKSVAKVVTLASKCPSLTTIIYTDFHVEPDTPPPAVNSALKVISFDEVVALGAKYPVPPSPPSPDCLALLMYTSGSTGKPKGVMIKHSSLVAAVGGVYNHIKGAIVEGEECYLAYLPAAHILEFTAQLSFFSYGSSIGYADPRTISSKGAVRQRPDGTINTKPEYPYPPGGIQEFRPSTMAAVPKVWDILKKGVEDSMASASPLVRFLFAVAYAGRTQALKAGRDSPLFKAVVFKKVKAMMGGRMRIALSGGGPVSSELQTFVRTVFCMPLIQGYALTETCSIGCIQDLADGRDGIVGAPLASVEMKLAPCGEVMDKNQQPYSPEDKTHYGMPCAGRGEVCIRGPPVAVGYYKQPDKTAEAWDSENWFHTGDIGVWHTDGTLSLVDRLKNLVKLKGGEYIALEAMEKEYSNSEYVNGVNGGLMVHGTGDMDRPGAIVQVNMHKLEAWAKGAGISFTSSEELCSNPAVVKEVMRTMDECHKIGALGGNEKLATVALISGSGDPTVLTATSPWGPGVGLTASNKLDRKAVVTALHAAIDLLEKAGTR</sequence>
<proteinExistence type="inferred from homology"/>
<dbReference type="GO" id="GO:0004467">
    <property type="term" value="F:long-chain fatty acid-CoA ligase activity"/>
    <property type="evidence" value="ECO:0007669"/>
    <property type="project" value="UniProtKB-EC"/>
</dbReference>
<dbReference type="AlphaFoldDB" id="A0AAE0BBK9"/>
<dbReference type="GO" id="GO:0016020">
    <property type="term" value="C:membrane"/>
    <property type="evidence" value="ECO:0007669"/>
    <property type="project" value="TreeGrafter"/>
</dbReference>
<keyword evidence="8" id="KW-1185">Reference proteome</keyword>
<evidence type="ECO:0000313" key="8">
    <source>
        <dbReference type="Proteomes" id="UP001190700"/>
    </source>
</evidence>
<comment type="similarity">
    <text evidence="1">Belongs to the ATP-dependent AMP-binding enzyme family.</text>
</comment>
<organism evidence="7 8">
    <name type="scientific">Cymbomonas tetramitiformis</name>
    <dbReference type="NCBI Taxonomy" id="36881"/>
    <lineage>
        <taxon>Eukaryota</taxon>
        <taxon>Viridiplantae</taxon>
        <taxon>Chlorophyta</taxon>
        <taxon>Pyramimonadophyceae</taxon>
        <taxon>Pyramimonadales</taxon>
        <taxon>Pyramimonadaceae</taxon>
        <taxon>Cymbomonas</taxon>
    </lineage>
</organism>
<dbReference type="Proteomes" id="UP001190700">
    <property type="component" value="Unassembled WGS sequence"/>
</dbReference>
<accession>A0AAE0BBK9</accession>
<comment type="caution">
    <text evidence="7">The sequence shown here is derived from an EMBL/GenBank/DDBJ whole genome shotgun (WGS) entry which is preliminary data.</text>
</comment>
<evidence type="ECO:0000259" key="6">
    <source>
        <dbReference type="Pfam" id="PF00501"/>
    </source>
</evidence>
<keyword evidence="2" id="KW-0436">Ligase</keyword>
<dbReference type="PANTHER" id="PTHR43272">
    <property type="entry name" value="LONG-CHAIN-FATTY-ACID--COA LIGASE"/>
    <property type="match status" value="1"/>
</dbReference>
<feature type="domain" description="AMP-dependent synthetase/ligase" evidence="6">
    <location>
        <begin position="149"/>
        <end position="596"/>
    </location>
</feature>